<dbReference type="SUPFAM" id="SSF81383">
    <property type="entry name" value="F-box domain"/>
    <property type="match status" value="1"/>
</dbReference>
<name>A0A9P6RRY0_9FUNG</name>
<evidence type="ECO:0000313" key="4">
    <source>
        <dbReference type="Proteomes" id="UP000738325"/>
    </source>
</evidence>
<dbReference type="GO" id="GO:0019005">
    <property type="term" value="C:SCF ubiquitin ligase complex"/>
    <property type="evidence" value="ECO:0007669"/>
    <property type="project" value="TreeGrafter"/>
</dbReference>
<evidence type="ECO:0000256" key="1">
    <source>
        <dbReference type="SAM" id="MobiDB-lite"/>
    </source>
</evidence>
<proteinExistence type="predicted"/>
<dbReference type="EMBL" id="JAAAIP010000050">
    <property type="protein sequence ID" value="KAG0327686.1"/>
    <property type="molecule type" value="Genomic_DNA"/>
</dbReference>
<dbReference type="InterPro" id="IPR057207">
    <property type="entry name" value="FBXL15_LRR"/>
</dbReference>
<dbReference type="OrthoDB" id="421226at2759"/>
<dbReference type="InterPro" id="IPR006553">
    <property type="entry name" value="Leu-rich_rpt_Cys-con_subtyp"/>
</dbReference>
<dbReference type="PANTHER" id="PTHR13318">
    <property type="entry name" value="PARTNER OF PAIRED, ISOFORM B-RELATED"/>
    <property type="match status" value="1"/>
</dbReference>
<sequence>MPALLCSETSAESTLVLPLALSIKNREQQHLQTQQRQGRDRNADAFHLPEICDLIARHLDVRSLTVAVRVSSHWYGTWIRHLWRRVRIESGTAKASDLMQAFSRLSHHIRHLEWIDLSDLSAPACPVPRSIDLSALNLQTLLLSNWSSELDAATLARLIDASAHRLTVLQLHNIRSIRGDLLRVAGLTSKLRHFSLTMTGQDAGHNHSRQRSSTAVLASPRSFSSAQDRVTEKGESAELTSANSLPRLMDTCPHLHTIEILDLHTTILSTVTPVVNADIVDVVPTLQKPQHMMKFLTVINLQGTTLTGSTLSSIFERSPQLVKLNLGQSAPLYLSGFCLDPRLTMKALSSLLLAGCQFLDGHGFKEIFKASPRLTTLDIPQTNVGDDALGVLGHQCTQLSELNLDGCLQITDQGIRDMLSHRPKSNTKDTQYHSDDDLYANYGAYKNFNLHCLSVSNCTELTGQSIHHILTTCARLKSLEIQQPELMPESLFPHTLESDQDAEAPSSAAASTVDEMDGSTTLYPNDASTQEETDNAATASLSWACYSTLEFLRIKNLNFINPRQTQFLNARLRELSQLRELHIGGSQLELSVLNGLGHQLENLYIDELTREVDLDDVRWLVDHAPNLTRLWCRQLIRHSEPWKLLRETRKHLKMW</sequence>
<keyword evidence="4" id="KW-1185">Reference proteome</keyword>
<dbReference type="Gene3D" id="3.80.10.10">
    <property type="entry name" value="Ribonuclease Inhibitor"/>
    <property type="match status" value="2"/>
</dbReference>
<dbReference type="InterPro" id="IPR036047">
    <property type="entry name" value="F-box-like_dom_sf"/>
</dbReference>
<evidence type="ECO:0000259" key="2">
    <source>
        <dbReference type="Pfam" id="PF25372"/>
    </source>
</evidence>
<gene>
    <name evidence="3" type="ORF">BGZ99_007116</name>
</gene>
<organism evidence="3 4">
    <name type="scientific">Dissophora globulifera</name>
    <dbReference type="NCBI Taxonomy" id="979702"/>
    <lineage>
        <taxon>Eukaryota</taxon>
        <taxon>Fungi</taxon>
        <taxon>Fungi incertae sedis</taxon>
        <taxon>Mucoromycota</taxon>
        <taxon>Mortierellomycotina</taxon>
        <taxon>Mortierellomycetes</taxon>
        <taxon>Mortierellales</taxon>
        <taxon>Mortierellaceae</taxon>
        <taxon>Dissophora</taxon>
    </lineage>
</organism>
<reference evidence="3" key="1">
    <citation type="journal article" date="2020" name="Fungal Divers.">
        <title>Resolving the Mortierellaceae phylogeny through synthesis of multi-gene phylogenetics and phylogenomics.</title>
        <authorList>
            <person name="Vandepol N."/>
            <person name="Liber J."/>
            <person name="Desiro A."/>
            <person name="Na H."/>
            <person name="Kennedy M."/>
            <person name="Barry K."/>
            <person name="Grigoriev I.V."/>
            <person name="Miller A.N."/>
            <person name="O'Donnell K."/>
            <person name="Stajich J.E."/>
            <person name="Bonito G."/>
        </authorList>
    </citation>
    <scope>NUCLEOTIDE SEQUENCE</scope>
    <source>
        <strain evidence="3">REB-010B</strain>
    </source>
</reference>
<evidence type="ECO:0000313" key="3">
    <source>
        <dbReference type="EMBL" id="KAG0327686.1"/>
    </source>
</evidence>
<dbReference type="SUPFAM" id="SSF52047">
    <property type="entry name" value="RNI-like"/>
    <property type="match status" value="1"/>
</dbReference>
<feature type="compositionally biased region" description="Polar residues" evidence="1">
    <location>
        <begin position="211"/>
        <end position="228"/>
    </location>
</feature>
<feature type="domain" description="F-box/LRR-repeat protein 15-like leucin rich repeat" evidence="2">
    <location>
        <begin position="346"/>
        <end position="421"/>
    </location>
</feature>
<dbReference type="Pfam" id="PF25372">
    <property type="entry name" value="DUF7885"/>
    <property type="match status" value="1"/>
</dbReference>
<feature type="region of interest" description="Disordered" evidence="1">
    <location>
        <begin position="497"/>
        <end position="534"/>
    </location>
</feature>
<comment type="caution">
    <text evidence="3">The sequence shown here is derived from an EMBL/GenBank/DDBJ whole genome shotgun (WGS) entry which is preliminary data.</text>
</comment>
<accession>A0A9P6RRY0</accession>
<dbReference type="InterPro" id="IPR032675">
    <property type="entry name" value="LRR_dom_sf"/>
</dbReference>
<dbReference type="SMART" id="SM00367">
    <property type="entry name" value="LRR_CC"/>
    <property type="match status" value="3"/>
</dbReference>
<feature type="compositionally biased region" description="Polar residues" evidence="1">
    <location>
        <begin position="518"/>
        <end position="528"/>
    </location>
</feature>
<protein>
    <recommendedName>
        <fullName evidence="2">F-box/LRR-repeat protein 15-like leucin rich repeat domain-containing protein</fullName>
    </recommendedName>
</protein>
<dbReference type="GO" id="GO:0031146">
    <property type="term" value="P:SCF-dependent proteasomal ubiquitin-dependent protein catabolic process"/>
    <property type="evidence" value="ECO:0007669"/>
    <property type="project" value="TreeGrafter"/>
</dbReference>
<dbReference type="Proteomes" id="UP000738325">
    <property type="component" value="Unassembled WGS sequence"/>
</dbReference>
<feature type="region of interest" description="Disordered" evidence="1">
    <location>
        <begin position="198"/>
        <end position="238"/>
    </location>
</feature>
<dbReference type="AlphaFoldDB" id="A0A9P6RRY0"/>